<gene>
    <name evidence="2" type="ORF">ACFSCY_19805</name>
</gene>
<protein>
    <submittedName>
        <fullName evidence="2">Uncharacterized protein</fullName>
    </submittedName>
</protein>
<dbReference type="RefSeq" id="WP_343980304.1">
    <property type="nucleotide sequence ID" value="NZ_BAAAJG010000011.1"/>
</dbReference>
<feature type="region of interest" description="Disordered" evidence="1">
    <location>
        <begin position="92"/>
        <end position="113"/>
    </location>
</feature>
<proteinExistence type="predicted"/>
<evidence type="ECO:0000256" key="1">
    <source>
        <dbReference type="SAM" id="MobiDB-lite"/>
    </source>
</evidence>
<dbReference type="Proteomes" id="UP001597145">
    <property type="component" value="Unassembled WGS sequence"/>
</dbReference>
<reference evidence="3" key="1">
    <citation type="journal article" date="2019" name="Int. J. Syst. Evol. Microbiol.">
        <title>The Global Catalogue of Microorganisms (GCM) 10K type strain sequencing project: providing services to taxonomists for standard genome sequencing and annotation.</title>
        <authorList>
            <consortium name="The Broad Institute Genomics Platform"/>
            <consortium name="The Broad Institute Genome Sequencing Center for Infectious Disease"/>
            <person name="Wu L."/>
            <person name="Ma J."/>
        </authorList>
    </citation>
    <scope>NUCLEOTIDE SEQUENCE [LARGE SCALE GENOMIC DNA]</scope>
    <source>
        <strain evidence="3">JCM 12165</strain>
    </source>
</reference>
<evidence type="ECO:0000313" key="2">
    <source>
        <dbReference type="EMBL" id="MFD1531682.1"/>
    </source>
</evidence>
<keyword evidence="3" id="KW-1185">Reference proteome</keyword>
<name>A0ABW4FRL5_9PSEU</name>
<evidence type="ECO:0000313" key="3">
    <source>
        <dbReference type="Proteomes" id="UP001597145"/>
    </source>
</evidence>
<dbReference type="EMBL" id="JBHUCP010000014">
    <property type="protein sequence ID" value="MFD1531682.1"/>
    <property type="molecule type" value="Genomic_DNA"/>
</dbReference>
<comment type="caution">
    <text evidence="2">The sequence shown here is derived from an EMBL/GenBank/DDBJ whole genome shotgun (WGS) entry which is preliminary data.</text>
</comment>
<sequence length="113" mass="12307">METDDLRNRWAIHGDPARLTEAAAALRSARAEQIFGASFPGEYVMSGIARLLDSIAREMHDNDTLSHDVVRAATEMSGHVLAYLPRIREATMSRPAAAGADHAQPRAEQPSDP</sequence>
<accession>A0ABW4FRL5</accession>
<organism evidence="2 3">
    <name type="scientific">Pseudonocardia aurantiaca</name>
    <dbReference type="NCBI Taxonomy" id="75290"/>
    <lineage>
        <taxon>Bacteria</taxon>
        <taxon>Bacillati</taxon>
        <taxon>Actinomycetota</taxon>
        <taxon>Actinomycetes</taxon>
        <taxon>Pseudonocardiales</taxon>
        <taxon>Pseudonocardiaceae</taxon>
        <taxon>Pseudonocardia</taxon>
    </lineage>
</organism>